<protein>
    <submittedName>
        <fullName evidence="2">Uncharacterized protein</fullName>
    </submittedName>
</protein>
<dbReference type="AlphaFoldDB" id="A0AA35M0J2"/>
<feature type="region of interest" description="Disordered" evidence="1">
    <location>
        <begin position="21"/>
        <end position="53"/>
    </location>
</feature>
<evidence type="ECO:0000313" key="3">
    <source>
        <dbReference type="Proteomes" id="UP001160390"/>
    </source>
</evidence>
<evidence type="ECO:0000313" key="2">
    <source>
        <dbReference type="EMBL" id="CAI6087874.1"/>
    </source>
</evidence>
<dbReference type="EMBL" id="CABFNP030000799">
    <property type="protein sequence ID" value="CAI6087874.1"/>
    <property type="molecule type" value="Genomic_DNA"/>
</dbReference>
<organism evidence="2 3">
    <name type="scientific">Clonostachys chloroleuca</name>
    <dbReference type="NCBI Taxonomy" id="1926264"/>
    <lineage>
        <taxon>Eukaryota</taxon>
        <taxon>Fungi</taxon>
        <taxon>Dikarya</taxon>
        <taxon>Ascomycota</taxon>
        <taxon>Pezizomycotina</taxon>
        <taxon>Sordariomycetes</taxon>
        <taxon>Hypocreomycetidae</taxon>
        <taxon>Hypocreales</taxon>
        <taxon>Bionectriaceae</taxon>
        <taxon>Clonostachys</taxon>
    </lineage>
</organism>
<evidence type="ECO:0000256" key="1">
    <source>
        <dbReference type="SAM" id="MobiDB-lite"/>
    </source>
</evidence>
<sequence length="549" mass="62126">MADPPHPGMRPGARDLFITNFVENPPPLAPDDSARVQPPDESTWSESDDEGSGLRHAKLENHCILCGDTLHVDWRSHIDPPYRLSKWETNVICITTPTYHYPLMPFFSFKRLVADTVNILGESCFTRIGGDLPSSYEMDITLRQVPLSGIQYALGLHGVVGLRVLYEDGSSDTTSGSQALEPDTSSEEPKIFWNHDVDFTPYDKHFLVTINPIHRTIRGQQAAYIGQYLPFQPASQQHRSLTIFFSSEGTSCIQVGSDPAQSLGNPSVESDMPLTFYLYPGETIKSLRLLAIVRQWRPNQWLMRDFTRGFHILVQTSEDRMIYAAPNRLLADPECSLNVFGGESSHFPHGMFLVRDGPLKESLANLGIKSGTTKEEQPSAQNPQVTLGPWRIKVPRRRDGPSLAVERNGAVLTKANLDNVKELRVQKHQGIYFGLLIHRHDDRIDVLGSWDPSWPDLISTIYVYGDRPFTGLTFVFSEEDEYDEWCTNVVNITLDQVESSVSKFHWDAPHLEVAWWFTLSESANKVEYWNGEEQEVRLSKGNLHCEEVN</sequence>
<name>A0AA35M0J2_9HYPO</name>
<comment type="caution">
    <text evidence="2">The sequence shown here is derived from an EMBL/GenBank/DDBJ whole genome shotgun (WGS) entry which is preliminary data.</text>
</comment>
<accession>A0AA35M0J2</accession>
<keyword evidence="3" id="KW-1185">Reference proteome</keyword>
<dbReference type="Proteomes" id="UP001160390">
    <property type="component" value="Unassembled WGS sequence"/>
</dbReference>
<proteinExistence type="predicted"/>
<gene>
    <name evidence="2" type="ORF">CCHLO57077_00008324</name>
</gene>
<reference evidence="2" key="1">
    <citation type="submission" date="2023-01" db="EMBL/GenBank/DDBJ databases">
        <authorList>
            <person name="Piombo E."/>
        </authorList>
    </citation>
    <scope>NUCLEOTIDE SEQUENCE</scope>
</reference>